<sequence length="446" mass="50338">MGGDCKLEVDENVNYLIAESCDNKSENYIAARRLKIPVLIPRWILDSHSRKDSMMDVFSEEYLENYRIPIFSGCEITISGYTGSDRQEIGRLIEMNGGIFSGQMNRSSCTHLITANNSGEKFRRAKKWKNIYIVNLEWLKKSVEQKVRLDEIEFSFEPICKVENALTVDMLQPSKNAAGSDLEPICQVENPPPVESLHNEEIVESTKNKPIESTGNDLEPICQVENAPTVDVLQLTKDGPIKSTGNAVEPVCQVENAPPVESLHNEEIVESTKNKPADSTVNDFEQIHKAVDTSTVEKFHNLKVIEPTTQNEHIEEINNDEMVEMIHNEELRAEPKMNESVKSKAFGGVTISFAGLRRESQLTKLLLEMGGDCRLEVDENVNYLIAERCDNKSENYIAARRLKIPVLIPRWIQDAHSSIESMGDFLSEESIDNYRTPIFSGCVTIN</sequence>
<keyword evidence="2" id="KW-1185">Reference proteome</keyword>
<gene>
    <name evidence="1" type="ORF">MENTE1834_LOCUS10536</name>
</gene>
<name>A0ACB0YCV6_MELEN</name>
<reference evidence="1" key="1">
    <citation type="submission" date="2023-11" db="EMBL/GenBank/DDBJ databases">
        <authorList>
            <person name="Poullet M."/>
        </authorList>
    </citation>
    <scope>NUCLEOTIDE SEQUENCE</scope>
    <source>
        <strain evidence="1">E1834</strain>
    </source>
</reference>
<comment type="caution">
    <text evidence="1">The sequence shown here is derived from an EMBL/GenBank/DDBJ whole genome shotgun (WGS) entry which is preliminary data.</text>
</comment>
<evidence type="ECO:0000313" key="2">
    <source>
        <dbReference type="Proteomes" id="UP001497535"/>
    </source>
</evidence>
<proteinExistence type="predicted"/>
<evidence type="ECO:0000313" key="1">
    <source>
        <dbReference type="EMBL" id="CAK5041486.1"/>
    </source>
</evidence>
<dbReference type="EMBL" id="CAVMJV010000010">
    <property type="protein sequence ID" value="CAK5041486.1"/>
    <property type="molecule type" value="Genomic_DNA"/>
</dbReference>
<protein>
    <submittedName>
        <fullName evidence="1">Uncharacterized protein</fullName>
    </submittedName>
</protein>
<accession>A0ACB0YCV6</accession>
<dbReference type="Proteomes" id="UP001497535">
    <property type="component" value="Unassembled WGS sequence"/>
</dbReference>
<organism evidence="1 2">
    <name type="scientific">Meloidogyne enterolobii</name>
    <name type="common">Root-knot nematode worm</name>
    <name type="synonym">Meloidogyne mayaguensis</name>
    <dbReference type="NCBI Taxonomy" id="390850"/>
    <lineage>
        <taxon>Eukaryota</taxon>
        <taxon>Metazoa</taxon>
        <taxon>Ecdysozoa</taxon>
        <taxon>Nematoda</taxon>
        <taxon>Chromadorea</taxon>
        <taxon>Rhabditida</taxon>
        <taxon>Tylenchina</taxon>
        <taxon>Tylenchomorpha</taxon>
        <taxon>Tylenchoidea</taxon>
        <taxon>Meloidogynidae</taxon>
        <taxon>Meloidogyninae</taxon>
        <taxon>Meloidogyne</taxon>
    </lineage>
</organism>